<organism evidence="2 3">
    <name type="scientific">Saponaria officinalis</name>
    <name type="common">Common soapwort</name>
    <name type="synonym">Lychnis saponaria</name>
    <dbReference type="NCBI Taxonomy" id="3572"/>
    <lineage>
        <taxon>Eukaryota</taxon>
        <taxon>Viridiplantae</taxon>
        <taxon>Streptophyta</taxon>
        <taxon>Embryophyta</taxon>
        <taxon>Tracheophyta</taxon>
        <taxon>Spermatophyta</taxon>
        <taxon>Magnoliopsida</taxon>
        <taxon>eudicotyledons</taxon>
        <taxon>Gunneridae</taxon>
        <taxon>Pentapetalae</taxon>
        <taxon>Caryophyllales</taxon>
        <taxon>Caryophyllaceae</taxon>
        <taxon>Caryophylleae</taxon>
        <taxon>Saponaria</taxon>
    </lineage>
</organism>
<keyword evidence="1" id="KW-0175">Coiled coil</keyword>
<feature type="coiled-coil region" evidence="1">
    <location>
        <begin position="6"/>
        <end position="33"/>
    </location>
</feature>
<dbReference type="EMBL" id="JBDFQZ010000005">
    <property type="protein sequence ID" value="KAK9724393.1"/>
    <property type="molecule type" value="Genomic_DNA"/>
</dbReference>
<gene>
    <name evidence="2" type="ORF">RND81_05G069500</name>
</gene>
<protein>
    <submittedName>
        <fullName evidence="2">Uncharacterized protein</fullName>
    </submittedName>
</protein>
<evidence type="ECO:0000313" key="2">
    <source>
        <dbReference type="EMBL" id="KAK9724393.1"/>
    </source>
</evidence>
<keyword evidence="3" id="KW-1185">Reference proteome</keyword>
<name>A0AAW1KUG3_SAPOF</name>
<dbReference type="Proteomes" id="UP001443914">
    <property type="component" value="Unassembled WGS sequence"/>
</dbReference>
<accession>A0AAW1KUG3</accession>
<comment type="caution">
    <text evidence="2">The sequence shown here is derived from an EMBL/GenBank/DDBJ whole genome shotgun (WGS) entry which is preliminary data.</text>
</comment>
<reference evidence="2" key="1">
    <citation type="submission" date="2024-03" db="EMBL/GenBank/DDBJ databases">
        <title>WGS assembly of Saponaria officinalis var. Norfolk2.</title>
        <authorList>
            <person name="Jenkins J."/>
            <person name="Shu S."/>
            <person name="Grimwood J."/>
            <person name="Barry K."/>
            <person name="Goodstein D."/>
            <person name="Schmutz J."/>
            <person name="Leebens-Mack J."/>
            <person name="Osbourn A."/>
        </authorList>
    </citation>
    <scope>NUCLEOTIDE SEQUENCE [LARGE SCALE GENOMIC DNA]</scope>
    <source>
        <strain evidence="2">JIC</strain>
    </source>
</reference>
<sequence>MATKTPEQLAQELEEAKTRIDQILEENAKFKETESSLRSKIGSTSEVRPGSSLSSIIKQIDFSSLDADEDPEDLFVMDNTEGEQEEDPEKKKGKKKLNLTLIVLGIFRKD</sequence>
<evidence type="ECO:0000256" key="1">
    <source>
        <dbReference type="SAM" id="Coils"/>
    </source>
</evidence>
<dbReference type="AlphaFoldDB" id="A0AAW1KUG3"/>
<evidence type="ECO:0000313" key="3">
    <source>
        <dbReference type="Proteomes" id="UP001443914"/>
    </source>
</evidence>
<proteinExistence type="predicted"/>